<dbReference type="EMBL" id="GGEC01058726">
    <property type="protein sequence ID" value="MBX39210.1"/>
    <property type="molecule type" value="Transcribed_RNA"/>
</dbReference>
<protein>
    <submittedName>
        <fullName evidence="1">Uncharacterized protein</fullName>
    </submittedName>
</protein>
<accession>A0A2P2N9Y8</accession>
<dbReference type="AlphaFoldDB" id="A0A2P2N9Y8"/>
<name>A0A2P2N9Y8_RHIMU</name>
<evidence type="ECO:0000313" key="1">
    <source>
        <dbReference type="EMBL" id="MBX39210.1"/>
    </source>
</evidence>
<proteinExistence type="predicted"/>
<sequence length="37" mass="4441">MSIKTCNNRNQQLRLMRSLILKQDSHLCKIQSELFYS</sequence>
<reference evidence="1" key="1">
    <citation type="submission" date="2018-02" db="EMBL/GenBank/DDBJ databases">
        <title>Rhizophora mucronata_Transcriptome.</title>
        <authorList>
            <person name="Meera S.P."/>
            <person name="Sreeshan A."/>
            <person name="Augustine A."/>
        </authorList>
    </citation>
    <scope>NUCLEOTIDE SEQUENCE</scope>
    <source>
        <tissue evidence="1">Leaf</tissue>
    </source>
</reference>
<organism evidence="1">
    <name type="scientific">Rhizophora mucronata</name>
    <name type="common">Asiatic mangrove</name>
    <dbReference type="NCBI Taxonomy" id="61149"/>
    <lineage>
        <taxon>Eukaryota</taxon>
        <taxon>Viridiplantae</taxon>
        <taxon>Streptophyta</taxon>
        <taxon>Embryophyta</taxon>
        <taxon>Tracheophyta</taxon>
        <taxon>Spermatophyta</taxon>
        <taxon>Magnoliopsida</taxon>
        <taxon>eudicotyledons</taxon>
        <taxon>Gunneridae</taxon>
        <taxon>Pentapetalae</taxon>
        <taxon>rosids</taxon>
        <taxon>fabids</taxon>
        <taxon>Malpighiales</taxon>
        <taxon>Rhizophoraceae</taxon>
        <taxon>Rhizophora</taxon>
    </lineage>
</organism>